<feature type="domain" description="Flagellin C-terminal" evidence="7">
    <location>
        <begin position="325"/>
        <end position="407"/>
    </location>
</feature>
<dbReference type="PANTHER" id="PTHR42792:SF1">
    <property type="entry name" value="FLAGELLAR HOOK-ASSOCIATED PROTEIN 3"/>
    <property type="match status" value="1"/>
</dbReference>
<evidence type="ECO:0000256" key="4">
    <source>
        <dbReference type="ARBA" id="ARBA00022525"/>
    </source>
</evidence>
<keyword evidence="8" id="KW-0966">Cell projection</keyword>
<proteinExistence type="inferred from homology"/>
<evidence type="ECO:0000313" key="8">
    <source>
        <dbReference type="EMBL" id="MFC3155139.1"/>
    </source>
</evidence>
<sequence length="407" mass="43244">MRVSTSQIYSIANIGMRDAQAAINKTSAQMAAGQRVLTPADDPVAATQILQLGEQLSKLTQYNKNIDVAESKLSLEEVALNSVTSLVQSMQELAVSAANTATLTPSEFKIMASEVDSRMKELLNLQNTKDSSGQYIFAGYQSGDAAYTEQGGSVVYQGDDGSISLQVSESVTVQATDPGRRVFEGINTSRNTVSAYSTEAGNLGSRPAPAIVDQDALDQLDHGPLAVTVSGAGVVTIEDSDGNPVPFTQGPPPPPPSPLAASTYVIEAAGMRFGVDDGDELTLTVKNEKSSIMQTLTDFRDAMLAVKSNSESKAELGDVIAKTLGTLDNAVTRIGEVQSDVGARLNTLDSTRNLNADTALDTEEVLRSLRDLDYAEATTRLKMQELVLSAAQQSFSKVSQLTLFNYL</sequence>
<reference evidence="9" key="1">
    <citation type="journal article" date="2019" name="Int. J. Syst. Evol. Microbiol.">
        <title>The Global Catalogue of Microorganisms (GCM) 10K type strain sequencing project: providing services to taxonomists for standard genome sequencing and annotation.</title>
        <authorList>
            <consortium name="The Broad Institute Genomics Platform"/>
            <consortium name="The Broad Institute Genome Sequencing Center for Infectious Disease"/>
            <person name="Wu L."/>
            <person name="Ma J."/>
        </authorList>
    </citation>
    <scope>NUCLEOTIDE SEQUENCE [LARGE SCALE GENOMIC DNA]</scope>
    <source>
        <strain evidence="9">KCTC 52141</strain>
    </source>
</reference>
<dbReference type="Pfam" id="PF00669">
    <property type="entry name" value="Flagellin_N"/>
    <property type="match status" value="1"/>
</dbReference>
<dbReference type="Gene3D" id="1.20.1330.10">
    <property type="entry name" value="f41 fragment of flagellin, N-terminal domain"/>
    <property type="match status" value="2"/>
</dbReference>
<keyword evidence="5" id="KW-0975">Bacterial flagellum</keyword>
<evidence type="ECO:0000256" key="1">
    <source>
        <dbReference type="ARBA" id="ARBA00004365"/>
    </source>
</evidence>
<organism evidence="8 9">
    <name type="scientific">Gilvimarinus japonicus</name>
    <dbReference type="NCBI Taxonomy" id="1796469"/>
    <lineage>
        <taxon>Bacteria</taxon>
        <taxon>Pseudomonadati</taxon>
        <taxon>Pseudomonadota</taxon>
        <taxon>Gammaproteobacteria</taxon>
        <taxon>Cellvibrionales</taxon>
        <taxon>Cellvibrionaceae</taxon>
        <taxon>Gilvimarinus</taxon>
    </lineage>
</organism>
<keyword evidence="8" id="KW-0969">Cilium</keyword>
<dbReference type="InterPro" id="IPR013384">
    <property type="entry name" value="Flagell_FlgL"/>
</dbReference>
<evidence type="ECO:0000313" key="9">
    <source>
        <dbReference type="Proteomes" id="UP001595548"/>
    </source>
</evidence>
<comment type="similarity">
    <text evidence="3">Belongs to the bacterial flagellin family.</text>
</comment>
<dbReference type="RefSeq" id="WP_339615348.1">
    <property type="nucleotide sequence ID" value="NZ_AP031500.1"/>
</dbReference>
<evidence type="ECO:0000256" key="5">
    <source>
        <dbReference type="ARBA" id="ARBA00023143"/>
    </source>
</evidence>
<dbReference type="InterPro" id="IPR046358">
    <property type="entry name" value="Flagellin_C"/>
</dbReference>
<dbReference type="PANTHER" id="PTHR42792">
    <property type="entry name" value="FLAGELLIN"/>
    <property type="match status" value="1"/>
</dbReference>
<evidence type="ECO:0000256" key="3">
    <source>
        <dbReference type="ARBA" id="ARBA00005709"/>
    </source>
</evidence>
<dbReference type="SUPFAM" id="SSF64518">
    <property type="entry name" value="Phase 1 flagellin"/>
    <property type="match status" value="1"/>
</dbReference>
<keyword evidence="8" id="KW-0282">Flagellum</keyword>
<dbReference type="Proteomes" id="UP001595548">
    <property type="component" value="Unassembled WGS sequence"/>
</dbReference>
<comment type="caution">
    <text evidence="8">The sequence shown here is derived from an EMBL/GenBank/DDBJ whole genome shotgun (WGS) entry which is preliminary data.</text>
</comment>
<feature type="domain" description="Flagellin N-terminal" evidence="6">
    <location>
        <begin position="3"/>
        <end position="141"/>
    </location>
</feature>
<accession>A0ABV7HR20</accession>
<dbReference type="InterPro" id="IPR001029">
    <property type="entry name" value="Flagellin_N"/>
</dbReference>
<protein>
    <submittedName>
        <fullName evidence="8">Flagellar hook-associated protein FlgL</fullName>
    </submittedName>
</protein>
<dbReference type="NCBIfam" id="TIGR02550">
    <property type="entry name" value="flagell_flgL"/>
    <property type="match status" value="1"/>
</dbReference>
<name>A0ABV7HR20_9GAMM</name>
<dbReference type="InterPro" id="IPR001492">
    <property type="entry name" value="Flagellin"/>
</dbReference>
<evidence type="ECO:0000259" key="6">
    <source>
        <dbReference type="Pfam" id="PF00669"/>
    </source>
</evidence>
<comment type="subcellular location">
    <subcellularLocation>
        <location evidence="1">Bacterial flagellum</location>
    </subcellularLocation>
    <subcellularLocation>
        <location evidence="2">Secreted</location>
    </subcellularLocation>
</comment>
<evidence type="ECO:0000256" key="2">
    <source>
        <dbReference type="ARBA" id="ARBA00004613"/>
    </source>
</evidence>
<dbReference type="Pfam" id="PF00700">
    <property type="entry name" value="Flagellin_C"/>
    <property type="match status" value="1"/>
</dbReference>
<keyword evidence="4" id="KW-0964">Secreted</keyword>
<gene>
    <name evidence="8" type="primary">flgL</name>
    <name evidence="8" type="ORF">ACFOEB_07990</name>
</gene>
<keyword evidence="9" id="KW-1185">Reference proteome</keyword>
<evidence type="ECO:0000259" key="7">
    <source>
        <dbReference type="Pfam" id="PF00700"/>
    </source>
</evidence>
<dbReference type="EMBL" id="JBHRTL010000006">
    <property type="protein sequence ID" value="MFC3155139.1"/>
    <property type="molecule type" value="Genomic_DNA"/>
</dbReference>